<dbReference type="EMBL" id="CAJVQB010002994">
    <property type="protein sequence ID" value="CAG8594142.1"/>
    <property type="molecule type" value="Genomic_DNA"/>
</dbReference>
<keyword evidence="3" id="KW-1185">Reference proteome</keyword>
<feature type="coiled-coil region" evidence="1">
    <location>
        <begin position="526"/>
        <end position="555"/>
    </location>
</feature>
<reference evidence="2 3" key="1">
    <citation type="submission" date="2021-06" db="EMBL/GenBank/DDBJ databases">
        <authorList>
            <person name="Kallberg Y."/>
            <person name="Tangrot J."/>
            <person name="Rosling A."/>
        </authorList>
    </citation>
    <scope>NUCLEOTIDE SEQUENCE [LARGE SCALE GENOMIC DNA]</scope>
    <source>
        <strain evidence="2 3">120-4 pot B 10/14</strain>
    </source>
</reference>
<evidence type="ECO:0000313" key="3">
    <source>
        <dbReference type="Proteomes" id="UP000789901"/>
    </source>
</evidence>
<evidence type="ECO:0000313" key="2">
    <source>
        <dbReference type="EMBL" id="CAG8594142.1"/>
    </source>
</evidence>
<protein>
    <submittedName>
        <fullName evidence="2">46108_t:CDS:1</fullName>
    </submittedName>
</protein>
<accession>A0ABN7UGX1</accession>
<proteinExistence type="predicted"/>
<name>A0ABN7UGX1_GIGMA</name>
<organism evidence="2 3">
    <name type="scientific">Gigaspora margarita</name>
    <dbReference type="NCBI Taxonomy" id="4874"/>
    <lineage>
        <taxon>Eukaryota</taxon>
        <taxon>Fungi</taxon>
        <taxon>Fungi incertae sedis</taxon>
        <taxon>Mucoromycota</taxon>
        <taxon>Glomeromycotina</taxon>
        <taxon>Glomeromycetes</taxon>
        <taxon>Diversisporales</taxon>
        <taxon>Gigasporaceae</taxon>
        <taxon>Gigaspora</taxon>
    </lineage>
</organism>
<comment type="caution">
    <text evidence="2">The sequence shown here is derived from an EMBL/GenBank/DDBJ whole genome shotgun (WGS) entry which is preliminary data.</text>
</comment>
<gene>
    <name evidence="2" type="ORF">GMARGA_LOCUS6555</name>
</gene>
<evidence type="ECO:0000256" key="1">
    <source>
        <dbReference type="SAM" id="Coils"/>
    </source>
</evidence>
<sequence>MNDQELETPEKVLNLLTDQMINLNGPTFRKLICNRYIHVSDLSNYSEISEHLDYEFLENLTDDRKRNQGRRRLREGFKFSNEQVSILIPNQRSGKNKIINLATSNNYQILDLTLQNSKETIRDLAQRILRDKLSIKDIRVEARALANSAPNANAATKFPDITKDANEIQRDRRKFVEAFERIDYPDHFTLESVKERLDKYDISTLPDLQALADVMIMLCIRPAKLTSLHITDARVAGYAKNQDYDLIPRHLRKLGAVYKAVVHEAQNPVHVMTIARECLRHNANNHSSPVQNYVVINTTIAKEIIKIRAEINNDLTAKINSRDANYATEAQNIITMINDVYEKYNEIKQVLETYHNNFNQIVNEFETIRRTIATLQDEINQRYPLGGNIKQATVKNFYNNTTRCSSSTLNDIALDPENFNLLSILKFRRTKDNFTLNKSVEHTLISKFISYVATTNGKWGKVASALSKNEISKVKKGISEGIGKELGNTSQNNHLNSSATRQARLWGLSPQAQRECVKSFWNDVELEQLEENTHISEKELDKIEAEQEIQATKNASGQMNIIQNRFITRSKKREHDLQVDEETSKRCKADAVNHNKLEEKIDKNEQDTINENEDNVIMEGTTIRYTDAAKEIFSIYKEKYPKGDLIDLRLNSPFFKTLPKSTKMAYLEEMDNKIESLVSKNVHDFLTQFFSKKLTAEEWHCEIDDLRSPEPNNDIMVALVRVIRRTLPQFIKAFALEDQNPLLNVATVEGAHLNSFVHPCIDAFLWYISNVHYEYGEITSKRHVNKNRADGAGYMVDADKFQLIYVEGSRPVSKDDKEITDLEKISNNLKNIFAEIVKDTVKKRRRLPSTLYVFGGLSFRLQIHLFYIDYNGTDDFEPNINLGTYRLNEVDNTNIPRKFSEISDFVYFYECVLKWALLIRDVTASFEIARAEQRPSRISFANALSELDCFY</sequence>
<dbReference type="Proteomes" id="UP000789901">
    <property type="component" value="Unassembled WGS sequence"/>
</dbReference>
<keyword evidence="1" id="KW-0175">Coiled coil</keyword>